<protein>
    <submittedName>
        <fullName evidence="1">Very-short-patch-repair endonuclease</fullName>
    </submittedName>
</protein>
<dbReference type="EMBL" id="JACCFW010000001">
    <property type="protein sequence ID" value="NYJ75496.1"/>
    <property type="molecule type" value="Genomic_DNA"/>
</dbReference>
<keyword evidence="1" id="KW-0378">Hydrolase</keyword>
<dbReference type="RefSeq" id="WP_179482218.1">
    <property type="nucleotide sequence ID" value="NZ_JACCFW010000001.1"/>
</dbReference>
<dbReference type="GO" id="GO:0004519">
    <property type="term" value="F:endonuclease activity"/>
    <property type="evidence" value="ECO:0007669"/>
    <property type="project" value="UniProtKB-KW"/>
</dbReference>
<reference evidence="1 2" key="1">
    <citation type="submission" date="2020-07" db="EMBL/GenBank/DDBJ databases">
        <title>Sequencing the genomes of 1000 actinobacteria strains.</title>
        <authorList>
            <person name="Klenk H.-P."/>
        </authorList>
    </citation>
    <scope>NUCLEOTIDE SEQUENCE [LARGE SCALE GENOMIC DNA]</scope>
    <source>
        <strain evidence="1 2">DSM 29531</strain>
    </source>
</reference>
<dbReference type="Proteomes" id="UP000571817">
    <property type="component" value="Unassembled WGS sequence"/>
</dbReference>
<sequence>MRDLDDAGGRLHQLAQDTDGVVTRREAQRGGVTRRRIAQEVGRGRWEVKRRAVTIVGAPATREGRWRLALAGASPRAALDGATALQCAGMTGFEDDVHISVPKGDRVRREAGLRVHELRSWSENDVLDLPLRRVRPELAALRAARWAATERAAQTILAMTVQQGLTTPQRLISVLDRLPRSRRATLIEAAVVEIAGGSQALGELDLMQVCRSHGLPVPSRQHVLKRPSGTYYLDARFHQYSLTVEVDGLGHRDIPQARVDLRKQNELQIDGDVVLRVMSMDLRDDPTPFVQQLRRALVARGWSG</sequence>
<keyword evidence="1" id="KW-0255">Endonuclease</keyword>
<organism evidence="1 2">
    <name type="scientific">Allobranchiibius huperziae</name>
    <dbReference type="NCBI Taxonomy" id="1874116"/>
    <lineage>
        <taxon>Bacteria</taxon>
        <taxon>Bacillati</taxon>
        <taxon>Actinomycetota</taxon>
        <taxon>Actinomycetes</taxon>
        <taxon>Micrococcales</taxon>
        <taxon>Dermacoccaceae</taxon>
        <taxon>Allobranchiibius</taxon>
    </lineage>
</organism>
<keyword evidence="1" id="KW-0540">Nuclease</keyword>
<name>A0A853DD53_9MICO</name>
<dbReference type="AlphaFoldDB" id="A0A853DD53"/>
<evidence type="ECO:0000313" key="2">
    <source>
        <dbReference type="Proteomes" id="UP000571817"/>
    </source>
</evidence>
<gene>
    <name evidence="1" type="ORF">HNR15_002459</name>
</gene>
<keyword evidence="2" id="KW-1185">Reference proteome</keyword>
<comment type="caution">
    <text evidence="1">The sequence shown here is derived from an EMBL/GenBank/DDBJ whole genome shotgun (WGS) entry which is preliminary data.</text>
</comment>
<accession>A0A853DD53</accession>
<proteinExistence type="predicted"/>
<evidence type="ECO:0000313" key="1">
    <source>
        <dbReference type="EMBL" id="NYJ75496.1"/>
    </source>
</evidence>